<comment type="caution">
    <text evidence="1">The sequence shown here is derived from an EMBL/GenBank/DDBJ whole genome shotgun (WGS) entry which is preliminary data.</text>
</comment>
<proteinExistence type="predicted"/>
<sequence length="606" mass="68684">MEQPAETKLRLSRTSTHKVRSGCITCKKRHIKCDETRPSCNNCLKSRGTCEGYVIVPRKKPSSPAQVRWDSRQLVRSASPPMQLQLDPDSLDFQDGRGMLYFQEFVELASGRWITAVGCNDLWALLPQLAFSEGTIRSAAIAVGALSLWHRQSAHESLRSIDVPTVPKVERDAHYFYAVAYYCRSLKLQNQRPSTRDAIFLSVLGLVFETLRGGKRAALIHINHGLAVLLELLTGEDVERRVAELSPAPTPIIEAISNIYVPLAMQSRTVLGGRIGDGPPLPSLAKGLRNLGKTMESFMVLLSRLTRSKASMDRIPDVFTDLNEFEEYWIAAQRAQVVMASIMTEVMRDSGAFASKDDEIVEKFCTALLGDGRFTEFSANSTKVMEKLDAAFKPLFDRIIMSDPDSPEYLKAVHMRLEYLGVYIFSDSSQFFDIERLNARTPAFREYLSLAQVALRIAKRDIKNPAHQFSLHCNVSWVLLITSCFCRDPLTREEAVALLRDYPAQDGIWNTRSLYFLALRNRDVEKVNATEGTPMEQLQRLWRREFVFENGGDRILFRYYDKDEATGEWQLIEEAAEVQGESDDIHWIRQPLTGSGGLLMKDLYME</sequence>
<evidence type="ECO:0000313" key="1">
    <source>
        <dbReference type="EMBL" id="KAI6080369.1"/>
    </source>
</evidence>
<keyword evidence="2" id="KW-1185">Reference proteome</keyword>
<dbReference type="EMBL" id="MU394450">
    <property type="protein sequence ID" value="KAI6080369.1"/>
    <property type="molecule type" value="Genomic_DNA"/>
</dbReference>
<organism evidence="1 2">
    <name type="scientific">Hypoxylon rubiginosum</name>
    <dbReference type="NCBI Taxonomy" id="110542"/>
    <lineage>
        <taxon>Eukaryota</taxon>
        <taxon>Fungi</taxon>
        <taxon>Dikarya</taxon>
        <taxon>Ascomycota</taxon>
        <taxon>Pezizomycotina</taxon>
        <taxon>Sordariomycetes</taxon>
        <taxon>Xylariomycetidae</taxon>
        <taxon>Xylariales</taxon>
        <taxon>Hypoxylaceae</taxon>
        <taxon>Hypoxylon</taxon>
    </lineage>
</organism>
<protein>
    <submittedName>
        <fullName evidence="1">Uncharacterized protein</fullName>
    </submittedName>
</protein>
<reference evidence="1 2" key="1">
    <citation type="journal article" date="2022" name="New Phytol.">
        <title>Ecological generalism drives hyperdiversity of secondary metabolite gene clusters in xylarialean endophytes.</title>
        <authorList>
            <person name="Franco M.E.E."/>
            <person name="Wisecaver J.H."/>
            <person name="Arnold A.E."/>
            <person name="Ju Y.M."/>
            <person name="Slot J.C."/>
            <person name="Ahrendt S."/>
            <person name="Moore L.P."/>
            <person name="Eastman K.E."/>
            <person name="Scott K."/>
            <person name="Konkel Z."/>
            <person name="Mondo S.J."/>
            <person name="Kuo A."/>
            <person name="Hayes R.D."/>
            <person name="Haridas S."/>
            <person name="Andreopoulos B."/>
            <person name="Riley R."/>
            <person name="LaButti K."/>
            <person name="Pangilinan J."/>
            <person name="Lipzen A."/>
            <person name="Amirebrahimi M."/>
            <person name="Yan J."/>
            <person name="Adam C."/>
            <person name="Keymanesh K."/>
            <person name="Ng V."/>
            <person name="Louie K."/>
            <person name="Northen T."/>
            <person name="Drula E."/>
            <person name="Henrissat B."/>
            <person name="Hsieh H.M."/>
            <person name="Youens-Clark K."/>
            <person name="Lutzoni F."/>
            <person name="Miadlikowska J."/>
            <person name="Eastwood D.C."/>
            <person name="Hamelin R.C."/>
            <person name="Grigoriev I.V."/>
            <person name="U'Ren J.M."/>
        </authorList>
    </citation>
    <scope>NUCLEOTIDE SEQUENCE [LARGE SCALE GENOMIC DNA]</scope>
    <source>
        <strain evidence="1 2">ER1909</strain>
    </source>
</reference>
<dbReference type="Proteomes" id="UP001497680">
    <property type="component" value="Unassembled WGS sequence"/>
</dbReference>
<gene>
    <name evidence="1" type="ORF">F4821DRAFT_251656</name>
</gene>
<accession>A0ACC0CIY3</accession>
<name>A0ACC0CIY3_9PEZI</name>
<evidence type="ECO:0000313" key="2">
    <source>
        <dbReference type="Proteomes" id="UP001497680"/>
    </source>
</evidence>